<reference evidence="3" key="1">
    <citation type="submission" date="2022-03" db="EMBL/GenBank/DDBJ databases">
        <title>Streptomyces 7R015 and 7R016 isolated from Barleria lupulina in Thailand.</title>
        <authorList>
            <person name="Kanchanasin P."/>
            <person name="Phongsopitanun W."/>
            <person name="Tanasupawat S."/>
        </authorList>
    </citation>
    <scope>NUCLEOTIDE SEQUENCE</scope>
    <source>
        <strain evidence="3">7R015</strain>
    </source>
</reference>
<keyword evidence="1 3" id="KW-0378">Hydrolase</keyword>
<protein>
    <submittedName>
        <fullName evidence="3">Alpha/beta hydrolase</fullName>
    </submittedName>
</protein>
<accession>A0ABS9YAP3</accession>
<dbReference type="Gene3D" id="3.40.50.1820">
    <property type="entry name" value="alpha/beta hydrolase"/>
    <property type="match status" value="1"/>
</dbReference>
<evidence type="ECO:0000313" key="3">
    <source>
        <dbReference type="EMBL" id="MCI3274282.1"/>
    </source>
</evidence>
<evidence type="ECO:0000256" key="1">
    <source>
        <dbReference type="ARBA" id="ARBA00022801"/>
    </source>
</evidence>
<dbReference type="InterPro" id="IPR013094">
    <property type="entry name" value="AB_hydrolase_3"/>
</dbReference>
<dbReference type="Proteomes" id="UP001165269">
    <property type="component" value="Unassembled WGS sequence"/>
</dbReference>
<dbReference type="EMBL" id="JALDAY010000007">
    <property type="protein sequence ID" value="MCI3274282.1"/>
    <property type="molecule type" value="Genomic_DNA"/>
</dbReference>
<dbReference type="InterPro" id="IPR029058">
    <property type="entry name" value="AB_hydrolase_fold"/>
</dbReference>
<keyword evidence="4" id="KW-1185">Reference proteome</keyword>
<evidence type="ECO:0000313" key="4">
    <source>
        <dbReference type="Proteomes" id="UP001165269"/>
    </source>
</evidence>
<name>A0ABS9YAP3_9ACTN</name>
<gene>
    <name evidence="3" type="ORF">MQP27_24605</name>
</gene>
<organism evidence="3 4">
    <name type="scientific">Streptomyces cylindrosporus</name>
    <dbReference type="NCBI Taxonomy" id="2927583"/>
    <lineage>
        <taxon>Bacteria</taxon>
        <taxon>Bacillati</taxon>
        <taxon>Actinomycetota</taxon>
        <taxon>Actinomycetes</taxon>
        <taxon>Kitasatosporales</taxon>
        <taxon>Streptomycetaceae</taxon>
        <taxon>Streptomyces</taxon>
    </lineage>
</organism>
<dbReference type="Pfam" id="PF07859">
    <property type="entry name" value="Abhydrolase_3"/>
    <property type="match status" value="1"/>
</dbReference>
<dbReference type="PANTHER" id="PTHR48081">
    <property type="entry name" value="AB HYDROLASE SUPERFAMILY PROTEIN C4A8.06C"/>
    <property type="match status" value="1"/>
</dbReference>
<dbReference type="RefSeq" id="WP_242767556.1">
    <property type="nucleotide sequence ID" value="NZ_JALDAY010000007.1"/>
</dbReference>
<dbReference type="SUPFAM" id="SSF53474">
    <property type="entry name" value="alpha/beta-Hydrolases"/>
    <property type="match status" value="1"/>
</dbReference>
<dbReference type="InterPro" id="IPR050300">
    <property type="entry name" value="GDXG_lipolytic_enzyme"/>
</dbReference>
<proteinExistence type="predicted"/>
<sequence>MNQVPPPFDPELAAALEVIKDMISPGLTMDEIDLMRQGPGIEMLARLDLTAEGFFEVEERVVPGPENAPEISLLVCRPAAQATGGPRPVIYHVHGGGMILGDNRVGVDVPLAWAKELDAVVVSVEYRLAPEHPHPAPIEDVYAGLVWTAEHAGELGADPERIVIAGASAGGGLSAALALLTRDRKGPRPIGQVLMCPMLDDRNETPSSHQMAGLGVWDRTANETGWTALLGDSRGGPDVSPYAAPARAEDLTGLPPAFLDVGSAETFRDEVVAYASRIWQAGGVAELHVWPGGFHGFDGFAPQAALSQAARSAQLTWLRRLIGS</sequence>
<evidence type="ECO:0000259" key="2">
    <source>
        <dbReference type="Pfam" id="PF07859"/>
    </source>
</evidence>
<feature type="domain" description="Alpha/beta hydrolase fold-3" evidence="2">
    <location>
        <begin position="91"/>
        <end position="297"/>
    </location>
</feature>
<comment type="caution">
    <text evidence="3">The sequence shown here is derived from an EMBL/GenBank/DDBJ whole genome shotgun (WGS) entry which is preliminary data.</text>
</comment>
<dbReference type="GO" id="GO:0016787">
    <property type="term" value="F:hydrolase activity"/>
    <property type="evidence" value="ECO:0007669"/>
    <property type="project" value="UniProtKB-KW"/>
</dbReference>
<dbReference type="PANTHER" id="PTHR48081:SF8">
    <property type="entry name" value="ALPHA_BETA HYDROLASE FOLD-3 DOMAIN-CONTAINING PROTEIN-RELATED"/>
    <property type="match status" value="1"/>
</dbReference>